<proteinExistence type="predicted"/>
<gene>
    <name evidence="2" type="ORF">HPP92_017697</name>
</gene>
<reference evidence="2 3" key="1">
    <citation type="journal article" date="2020" name="Nat. Food">
        <title>A phased Vanilla planifolia genome enables genetic improvement of flavour and production.</title>
        <authorList>
            <person name="Hasing T."/>
            <person name="Tang H."/>
            <person name="Brym M."/>
            <person name="Khazi F."/>
            <person name="Huang T."/>
            <person name="Chambers A.H."/>
        </authorList>
    </citation>
    <scope>NUCLEOTIDE SEQUENCE [LARGE SCALE GENOMIC DNA]</scope>
    <source>
        <tissue evidence="2">Leaf</tissue>
    </source>
</reference>
<dbReference type="AlphaFoldDB" id="A0A835UM65"/>
<evidence type="ECO:0000313" key="3">
    <source>
        <dbReference type="Proteomes" id="UP000639772"/>
    </source>
</evidence>
<feature type="region of interest" description="Disordered" evidence="1">
    <location>
        <begin position="20"/>
        <end position="40"/>
    </location>
</feature>
<organism evidence="2 3">
    <name type="scientific">Vanilla planifolia</name>
    <name type="common">Vanilla</name>
    <dbReference type="NCBI Taxonomy" id="51239"/>
    <lineage>
        <taxon>Eukaryota</taxon>
        <taxon>Viridiplantae</taxon>
        <taxon>Streptophyta</taxon>
        <taxon>Embryophyta</taxon>
        <taxon>Tracheophyta</taxon>
        <taxon>Spermatophyta</taxon>
        <taxon>Magnoliopsida</taxon>
        <taxon>Liliopsida</taxon>
        <taxon>Asparagales</taxon>
        <taxon>Orchidaceae</taxon>
        <taxon>Vanilloideae</taxon>
        <taxon>Vanilleae</taxon>
        <taxon>Vanilla</taxon>
    </lineage>
</organism>
<evidence type="ECO:0000256" key="1">
    <source>
        <dbReference type="SAM" id="MobiDB-lite"/>
    </source>
</evidence>
<accession>A0A835UM65</accession>
<evidence type="ECO:0000313" key="2">
    <source>
        <dbReference type="EMBL" id="KAG0468369.1"/>
    </source>
</evidence>
<dbReference type="OrthoDB" id="76949at2759"/>
<dbReference type="EMBL" id="JADCNM010000009">
    <property type="protein sequence ID" value="KAG0468369.1"/>
    <property type="molecule type" value="Genomic_DNA"/>
</dbReference>
<name>A0A835UM65_VANPL</name>
<dbReference type="Proteomes" id="UP000639772">
    <property type="component" value="Chromosome 9"/>
</dbReference>
<comment type="caution">
    <text evidence="2">The sequence shown here is derived from an EMBL/GenBank/DDBJ whole genome shotgun (WGS) entry which is preliminary data.</text>
</comment>
<sequence>MSARPQVTITLGRSGQVVKRARTTSDVSSSDYDPSLDGKRSVRERLGNNLDNQNSFENHYAKRALTLLCVCYALGCQTMELVQLQLSCLFRPDPIWT</sequence>
<protein>
    <submittedName>
        <fullName evidence="2">Uncharacterized protein</fullName>
    </submittedName>
</protein>